<feature type="transmembrane region" description="Helical" evidence="4">
    <location>
        <begin position="312"/>
        <end position="333"/>
    </location>
</feature>
<feature type="transmembrane region" description="Helical" evidence="4">
    <location>
        <begin position="173"/>
        <end position="194"/>
    </location>
</feature>
<dbReference type="GO" id="GO:0022857">
    <property type="term" value="F:transmembrane transporter activity"/>
    <property type="evidence" value="ECO:0007669"/>
    <property type="project" value="InterPro"/>
</dbReference>
<dbReference type="Gene3D" id="1.20.1250.20">
    <property type="entry name" value="MFS general substrate transporter like domains"/>
    <property type="match status" value="1"/>
</dbReference>
<reference evidence="6" key="1">
    <citation type="journal article" date="2020" name="mSystems">
        <title>Genome- and Community-Level Interaction Insights into Carbon Utilization and Element Cycling Functions of Hydrothermarchaeota in Hydrothermal Sediment.</title>
        <authorList>
            <person name="Zhou Z."/>
            <person name="Liu Y."/>
            <person name="Xu W."/>
            <person name="Pan J."/>
            <person name="Luo Z.H."/>
            <person name="Li M."/>
        </authorList>
    </citation>
    <scope>NUCLEOTIDE SEQUENCE [LARGE SCALE GENOMIC DNA]</scope>
    <source>
        <strain evidence="6">HyVt-489</strain>
    </source>
</reference>
<keyword evidence="1 4" id="KW-0812">Transmembrane</keyword>
<comment type="caution">
    <text evidence="6">The sequence shown here is derived from an EMBL/GenBank/DDBJ whole genome shotgun (WGS) entry which is preliminary data.</text>
</comment>
<evidence type="ECO:0000256" key="1">
    <source>
        <dbReference type="ARBA" id="ARBA00022692"/>
    </source>
</evidence>
<organism evidence="6 7">
    <name type="scientific">Hellea balneolensis</name>
    <dbReference type="NCBI Taxonomy" id="287478"/>
    <lineage>
        <taxon>Bacteria</taxon>
        <taxon>Pseudomonadati</taxon>
        <taxon>Pseudomonadota</taxon>
        <taxon>Alphaproteobacteria</taxon>
        <taxon>Maricaulales</taxon>
        <taxon>Robiginitomaculaceae</taxon>
        <taxon>Hellea</taxon>
    </lineage>
</organism>
<dbReference type="EMBL" id="DRMN01000203">
    <property type="protein sequence ID" value="HFB54886.1"/>
    <property type="molecule type" value="Genomic_DNA"/>
</dbReference>
<evidence type="ECO:0000256" key="3">
    <source>
        <dbReference type="ARBA" id="ARBA00023136"/>
    </source>
</evidence>
<feature type="transmembrane region" description="Helical" evidence="4">
    <location>
        <begin position="286"/>
        <end position="306"/>
    </location>
</feature>
<dbReference type="PANTHER" id="PTHR23534">
    <property type="entry name" value="MFS PERMEASE"/>
    <property type="match status" value="1"/>
</dbReference>
<feature type="transmembrane region" description="Helical" evidence="4">
    <location>
        <begin position="143"/>
        <end position="161"/>
    </location>
</feature>
<dbReference type="InterPro" id="IPR011701">
    <property type="entry name" value="MFS"/>
</dbReference>
<evidence type="ECO:0000313" key="6">
    <source>
        <dbReference type="EMBL" id="HFB54886.1"/>
    </source>
</evidence>
<feature type="transmembrane region" description="Helical" evidence="4">
    <location>
        <begin position="106"/>
        <end position="123"/>
    </location>
</feature>
<dbReference type="Proteomes" id="UP000886042">
    <property type="component" value="Unassembled WGS sequence"/>
</dbReference>
<proteinExistence type="predicted"/>
<dbReference type="SUPFAM" id="SSF103473">
    <property type="entry name" value="MFS general substrate transporter"/>
    <property type="match status" value="1"/>
</dbReference>
<sequence length="404" mass="42750">MNASLTAHMKTAKRNALILSAAQAVNGSMGPIAISMGAWGGAYLHPQNVALATLPVAAYSVGIALFAFPVGMITKALGRRNGFILGSLMGVIGAILAAYALGTKSFFLFGLGFACLGAASAFVQQYRFAAADHGSDHFKSKAISWVLTGGVFAAILGPQIALRTKDMLSPTPYAGAFIALAALLIVGIAILATLTPLRDHPDDKPAIPAKSRPLWTIVKQPKFIVALLCAISSYGLMTFMMTGATLAMTNHGHSQDHAVMGIQWHVLAMFAPSYFTGLLLVRFGKLAVISAGLLLLIACSATALAGVELWNFWGSLILLGLGWNFGFIGATALLGETYFESEKNKVQGLHDCILFSFVTTASLMSGAVLHLFGWTTIALILLPISLISLLSLIFLRLYENRISS</sequence>
<evidence type="ECO:0000256" key="4">
    <source>
        <dbReference type="SAM" id="Phobius"/>
    </source>
</evidence>
<evidence type="ECO:0000313" key="7">
    <source>
        <dbReference type="Proteomes" id="UP000886042"/>
    </source>
</evidence>
<feature type="transmembrane region" description="Helical" evidence="4">
    <location>
        <begin position="82"/>
        <end position="100"/>
    </location>
</feature>
<evidence type="ECO:0000259" key="5">
    <source>
        <dbReference type="PROSITE" id="PS50850"/>
    </source>
</evidence>
<dbReference type="PANTHER" id="PTHR23534:SF1">
    <property type="entry name" value="MAJOR FACILITATOR SUPERFAMILY PROTEIN"/>
    <property type="match status" value="1"/>
</dbReference>
<dbReference type="InterPro" id="IPR036259">
    <property type="entry name" value="MFS_trans_sf"/>
</dbReference>
<feature type="transmembrane region" description="Helical" evidence="4">
    <location>
        <begin position="378"/>
        <end position="398"/>
    </location>
</feature>
<keyword evidence="3 4" id="KW-0472">Membrane</keyword>
<name>A0A7C3C9B5_9PROT</name>
<feature type="transmembrane region" description="Helical" evidence="4">
    <location>
        <begin position="262"/>
        <end position="281"/>
    </location>
</feature>
<evidence type="ECO:0000256" key="2">
    <source>
        <dbReference type="ARBA" id="ARBA00022989"/>
    </source>
</evidence>
<feature type="transmembrane region" description="Helical" evidence="4">
    <location>
        <begin position="47"/>
        <end position="70"/>
    </location>
</feature>
<gene>
    <name evidence="6" type="ORF">ENJ46_03095</name>
</gene>
<keyword evidence="2 4" id="KW-1133">Transmembrane helix</keyword>
<feature type="transmembrane region" description="Helical" evidence="4">
    <location>
        <begin position="353"/>
        <end position="372"/>
    </location>
</feature>
<protein>
    <submittedName>
        <fullName evidence="6">MFS transporter</fullName>
    </submittedName>
</protein>
<dbReference type="AlphaFoldDB" id="A0A7C3C9B5"/>
<feature type="domain" description="Major facilitator superfamily (MFS) profile" evidence="5">
    <location>
        <begin position="223"/>
        <end position="404"/>
    </location>
</feature>
<dbReference type="PROSITE" id="PS50850">
    <property type="entry name" value="MFS"/>
    <property type="match status" value="1"/>
</dbReference>
<accession>A0A7C3C9B5</accession>
<feature type="transmembrane region" description="Helical" evidence="4">
    <location>
        <begin position="223"/>
        <end position="242"/>
    </location>
</feature>
<dbReference type="Pfam" id="PF07690">
    <property type="entry name" value="MFS_1"/>
    <property type="match status" value="1"/>
</dbReference>
<dbReference type="InterPro" id="IPR020846">
    <property type="entry name" value="MFS_dom"/>
</dbReference>